<comment type="caution">
    <text evidence="1">The sequence shown here is derived from an EMBL/GenBank/DDBJ whole genome shotgun (WGS) entry which is preliminary data.</text>
</comment>
<organism evidence="1 2">
    <name type="scientific">Cylicocyclus nassatus</name>
    <name type="common">Nematode worm</name>
    <dbReference type="NCBI Taxonomy" id="53992"/>
    <lineage>
        <taxon>Eukaryota</taxon>
        <taxon>Metazoa</taxon>
        <taxon>Ecdysozoa</taxon>
        <taxon>Nematoda</taxon>
        <taxon>Chromadorea</taxon>
        <taxon>Rhabditida</taxon>
        <taxon>Rhabditina</taxon>
        <taxon>Rhabditomorpha</taxon>
        <taxon>Strongyloidea</taxon>
        <taxon>Strongylidae</taxon>
        <taxon>Cylicocyclus</taxon>
    </lineage>
</organism>
<proteinExistence type="predicted"/>
<dbReference type="AlphaFoldDB" id="A0AA36M0M4"/>
<evidence type="ECO:0000313" key="2">
    <source>
        <dbReference type="Proteomes" id="UP001176961"/>
    </source>
</evidence>
<dbReference type="Proteomes" id="UP001176961">
    <property type="component" value="Unassembled WGS sequence"/>
</dbReference>
<accession>A0AA36M0M4</accession>
<sequence length="155" mass="17946">MISRKSFLETRLVCRRMSSLIDENRAILEPMFRKIVVAQHDYFAESPKRFVVADPSKLPLALDSCHHAEIWLLLFFKVSLESYKVEEITQSVRKNHIKIHKMVFYGVYLAACEAHLVIQLLKTSGVACLLMAECKLTRNLEEIFQQHGHSRVGFL</sequence>
<protein>
    <submittedName>
        <fullName evidence="1">Uncharacterized protein</fullName>
    </submittedName>
</protein>
<keyword evidence="2" id="KW-1185">Reference proteome</keyword>
<gene>
    <name evidence="1" type="ORF">CYNAS_LOCUS7112</name>
</gene>
<reference evidence="1" key="1">
    <citation type="submission" date="2023-07" db="EMBL/GenBank/DDBJ databases">
        <authorList>
            <consortium name="CYATHOMIX"/>
        </authorList>
    </citation>
    <scope>NUCLEOTIDE SEQUENCE</scope>
    <source>
        <strain evidence="1">N/A</strain>
    </source>
</reference>
<name>A0AA36M0M4_CYLNA</name>
<dbReference type="EMBL" id="CATQJL010000112">
    <property type="protein sequence ID" value="CAJ0595129.1"/>
    <property type="molecule type" value="Genomic_DNA"/>
</dbReference>
<evidence type="ECO:0000313" key="1">
    <source>
        <dbReference type="EMBL" id="CAJ0595129.1"/>
    </source>
</evidence>